<dbReference type="InterPro" id="IPR015168">
    <property type="entry name" value="SsuA/THI5"/>
</dbReference>
<reference evidence="4" key="1">
    <citation type="journal article" date="2019" name="Int. J. Syst. Evol. Microbiol.">
        <title>The Global Catalogue of Microorganisms (GCM) 10K type strain sequencing project: providing services to taxonomists for standard genome sequencing and annotation.</title>
        <authorList>
            <consortium name="The Broad Institute Genomics Platform"/>
            <consortium name="The Broad Institute Genome Sequencing Center for Infectious Disease"/>
            <person name="Wu L."/>
            <person name="Ma J."/>
        </authorList>
    </citation>
    <scope>NUCLEOTIDE SEQUENCE [LARGE SCALE GENOMIC DNA]</scope>
    <source>
        <strain evidence="4">NBRC 112502</strain>
    </source>
</reference>
<dbReference type="PANTHER" id="PTHR31528">
    <property type="entry name" value="4-AMINO-5-HYDROXYMETHYL-2-METHYLPYRIMIDINE PHOSPHATE SYNTHASE THI11-RELATED"/>
    <property type="match status" value="1"/>
</dbReference>
<accession>A0ABQ6A689</accession>
<organism evidence="3 4">
    <name type="scientific">Acidocella aquatica</name>
    <dbReference type="NCBI Taxonomy" id="1922313"/>
    <lineage>
        <taxon>Bacteria</taxon>
        <taxon>Pseudomonadati</taxon>
        <taxon>Pseudomonadota</taxon>
        <taxon>Alphaproteobacteria</taxon>
        <taxon>Acetobacterales</taxon>
        <taxon>Acidocellaceae</taxon>
        <taxon>Acidocella</taxon>
    </lineage>
</organism>
<proteinExistence type="predicted"/>
<keyword evidence="3" id="KW-0547">Nucleotide-binding</keyword>
<dbReference type="RefSeq" id="WP_284256234.1">
    <property type="nucleotide sequence ID" value="NZ_BSOS01000006.1"/>
</dbReference>
<protein>
    <submittedName>
        <fullName evidence="3">ABC transporter ATP-binding protein</fullName>
    </submittedName>
</protein>
<feature type="chain" id="PRO_5046103765" evidence="1">
    <location>
        <begin position="26"/>
        <end position="319"/>
    </location>
</feature>
<sequence>MRLHRRTLLSAATASAALAGPLARAAMPQKFTVLLDWFVNPDHGPLFAAKYIGAYARAGLDVALIAPTDPDLPPRLLAAGKADVALSYQTQLYLLVDQGLPVRRIGTLIDKPLNTLTALGGRGITTLHDLKGKKIGYSIAGVEEVLIGTMLKSVGLALSDVTLVNVNFNLVSALQSHAVDAVIGTYRTYEDIQLAQAGLNPVIFLPEDYGVPPSDELIMLANLKALDNPALPKFIAAVKEGADYLALHGDAVLAQFLKDNPSLNDRLDIASWHALPGAFAADPAKLDAARYTRYRDFMFAAGLIKKSLPLDTYAVEIKA</sequence>
<dbReference type="Proteomes" id="UP001156641">
    <property type="component" value="Unassembled WGS sequence"/>
</dbReference>
<evidence type="ECO:0000313" key="3">
    <source>
        <dbReference type="EMBL" id="GLR65718.1"/>
    </source>
</evidence>
<keyword evidence="3" id="KW-0067">ATP-binding</keyword>
<dbReference type="Gene3D" id="3.40.190.10">
    <property type="entry name" value="Periplasmic binding protein-like II"/>
    <property type="match status" value="2"/>
</dbReference>
<comment type="caution">
    <text evidence="3">The sequence shown here is derived from an EMBL/GenBank/DDBJ whole genome shotgun (WGS) entry which is preliminary data.</text>
</comment>
<dbReference type="SUPFAM" id="SSF53850">
    <property type="entry name" value="Periplasmic binding protein-like II"/>
    <property type="match status" value="1"/>
</dbReference>
<name>A0ABQ6A689_9PROT</name>
<gene>
    <name evidence="3" type="ORF">GCM10010909_03960</name>
</gene>
<feature type="domain" description="SsuA/THI5-like" evidence="2">
    <location>
        <begin position="40"/>
        <end position="248"/>
    </location>
</feature>
<dbReference type="InterPro" id="IPR027939">
    <property type="entry name" value="NMT1/THI5"/>
</dbReference>
<feature type="signal peptide" evidence="1">
    <location>
        <begin position="1"/>
        <end position="25"/>
    </location>
</feature>
<evidence type="ECO:0000313" key="4">
    <source>
        <dbReference type="Proteomes" id="UP001156641"/>
    </source>
</evidence>
<evidence type="ECO:0000259" key="2">
    <source>
        <dbReference type="Pfam" id="PF09084"/>
    </source>
</evidence>
<dbReference type="GO" id="GO:0005524">
    <property type="term" value="F:ATP binding"/>
    <property type="evidence" value="ECO:0007669"/>
    <property type="project" value="UniProtKB-KW"/>
</dbReference>
<dbReference type="EMBL" id="BSOS01000006">
    <property type="protein sequence ID" value="GLR65718.1"/>
    <property type="molecule type" value="Genomic_DNA"/>
</dbReference>
<keyword evidence="4" id="KW-1185">Reference proteome</keyword>
<keyword evidence="1" id="KW-0732">Signal</keyword>
<dbReference type="PANTHER" id="PTHR31528:SF3">
    <property type="entry name" value="THIAMINE BIOSYNTHESIS PROTEIN HI_0357-RELATED"/>
    <property type="match status" value="1"/>
</dbReference>
<evidence type="ECO:0000256" key="1">
    <source>
        <dbReference type="SAM" id="SignalP"/>
    </source>
</evidence>
<dbReference type="Pfam" id="PF09084">
    <property type="entry name" value="NMT1"/>
    <property type="match status" value="1"/>
</dbReference>